<evidence type="ECO:0000256" key="2">
    <source>
        <dbReference type="ARBA" id="ARBA00023285"/>
    </source>
</evidence>
<dbReference type="RefSeq" id="WP_203726141.1">
    <property type="nucleotide sequence ID" value="NZ_BOML01000017.1"/>
</dbReference>
<dbReference type="InterPro" id="IPR003759">
    <property type="entry name" value="Cbl-bd_cap"/>
</dbReference>
<dbReference type="InterPro" id="IPR006158">
    <property type="entry name" value="Cobalamin-bd"/>
</dbReference>
<gene>
    <name evidence="4" type="ORF">Adu01nite_18520</name>
</gene>
<dbReference type="InterPro" id="IPR036594">
    <property type="entry name" value="Meth_synthase_dom"/>
</dbReference>
<feature type="domain" description="B12-binding" evidence="3">
    <location>
        <begin position="100"/>
        <end position="226"/>
    </location>
</feature>
<dbReference type="Pfam" id="PF02310">
    <property type="entry name" value="B12-binding"/>
    <property type="match status" value="1"/>
</dbReference>
<proteinExistence type="predicted"/>
<evidence type="ECO:0000313" key="4">
    <source>
        <dbReference type="EMBL" id="GIE00502.1"/>
    </source>
</evidence>
<comment type="caution">
    <text evidence="4">The sequence shown here is derived from an EMBL/GenBank/DDBJ whole genome shotgun (WGS) entry which is preliminary data.</text>
</comment>
<dbReference type="InterPro" id="IPR036724">
    <property type="entry name" value="Cobalamin-bd_sf"/>
</dbReference>
<dbReference type="PANTHER" id="PTHR45833:SF1">
    <property type="entry name" value="METHIONINE SYNTHASE"/>
    <property type="match status" value="1"/>
</dbReference>
<dbReference type="InterPro" id="IPR050554">
    <property type="entry name" value="Met_Synthase/Corrinoid"/>
</dbReference>
<keyword evidence="1" id="KW-0479">Metal-binding</keyword>
<evidence type="ECO:0000256" key="1">
    <source>
        <dbReference type="ARBA" id="ARBA00022723"/>
    </source>
</evidence>
<organism evidence="4 5">
    <name type="scientific">Paractinoplanes durhamensis</name>
    <dbReference type="NCBI Taxonomy" id="113563"/>
    <lineage>
        <taxon>Bacteria</taxon>
        <taxon>Bacillati</taxon>
        <taxon>Actinomycetota</taxon>
        <taxon>Actinomycetes</taxon>
        <taxon>Micromonosporales</taxon>
        <taxon>Micromonosporaceae</taxon>
        <taxon>Paractinoplanes</taxon>
    </lineage>
</organism>
<dbReference type="Gene3D" id="3.40.50.280">
    <property type="entry name" value="Cobalamin-binding domain"/>
    <property type="match status" value="1"/>
</dbReference>
<dbReference type="PANTHER" id="PTHR45833">
    <property type="entry name" value="METHIONINE SYNTHASE"/>
    <property type="match status" value="1"/>
</dbReference>
<keyword evidence="5" id="KW-1185">Reference proteome</keyword>
<evidence type="ECO:0000313" key="5">
    <source>
        <dbReference type="Proteomes" id="UP000637628"/>
    </source>
</evidence>
<protein>
    <submittedName>
        <fullName evidence="4">Cobalamin-binding protein</fullName>
    </submittedName>
</protein>
<dbReference type="PROSITE" id="PS51332">
    <property type="entry name" value="B12_BINDING"/>
    <property type="match status" value="1"/>
</dbReference>
<name>A0ABQ3YSJ3_9ACTN</name>
<dbReference type="EMBL" id="BOML01000017">
    <property type="protein sequence ID" value="GIE00502.1"/>
    <property type="molecule type" value="Genomic_DNA"/>
</dbReference>
<sequence>MTVFTPTPPLRLDDPGLGDHFLRLVGDGDEYGAVKVVTTLHDQGVPTQRIMMDLIGPTQIRVGDLWAANEWTVAREHAATATAERALAAIAARNTVRPTRGRITIACVDGEWHALPVRILAEMLRLDGWRVDFLGPSVPGQHLVTHLHQTGPDAVALSCMIPTRLPRAHAAITACRSAGVPVIAGGRGFGPGGRYAQLLGADAWAAGAEGAVSRLGGAWPPPARDPLVHAFLGNDEYTYVVRHRPDLLTGGMRSLRASYPAMASYDDHQTDATLEDMGHVVDFLAAALYVSEPQIFTDFVDWTLEVLRARGVPPVALHAGLQVIHDQLRDYPTALSYLDTGLSHTSTT</sequence>
<reference evidence="4 5" key="1">
    <citation type="submission" date="2021-01" db="EMBL/GenBank/DDBJ databases">
        <title>Whole genome shotgun sequence of Actinoplanes durhamensis NBRC 14914.</title>
        <authorList>
            <person name="Komaki H."/>
            <person name="Tamura T."/>
        </authorList>
    </citation>
    <scope>NUCLEOTIDE SEQUENCE [LARGE SCALE GENOMIC DNA]</scope>
    <source>
        <strain evidence="4 5">NBRC 14914</strain>
    </source>
</reference>
<keyword evidence="2" id="KW-0170">Cobalt</keyword>
<dbReference type="Gene3D" id="1.10.1240.10">
    <property type="entry name" value="Methionine synthase domain"/>
    <property type="match status" value="1"/>
</dbReference>
<dbReference type="Pfam" id="PF02607">
    <property type="entry name" value="B12-binding_2"/>
    <property type="match status" value="1"/>
</dbReference>
<evidence type="ECO:0000259" key="3">
    <source>
        <dbReference type="PROSITE" id="PS51332"/>
    </source>
</evidence>
<dbReference type="SUPFAM" id="SSF52242">
    <property type="entry name" value="Cobalamin (vitamin B12)-binding domain"/>
    <property type="match status" value="1"/>
</dbReference>
<dbReference type="Proteomes" id="UP000637628">
    <property type="component" value="Unassembled WGS sequence"/>
</dbReference>
<accession>A0ABQ3YSJ3</accession>